<protein>
    <recommendedName>
        <fullName evidence="2">DUF7924 domain-containing protein</fullName>
    </recommendedName>
</protein>
<feature type="region of interest" description="Disordered" evidence="1">
    <location>
        <begin position="510"/>
        <end position="564"/>
    </location>
</feature>
<organism evidence="3 4">
    <name type="scientific">Cudoniella acicularis</name>
    <dbReference type="NCBI Taxonomy" id="354080"/>
    <lineage>
        <taxon>Eukaryota</taxon>
        <taxon>Fungi</taxon>
        <taxon>Dikarya</taxon>
        <taxon>Ascomycota</taxon>
        <taxon>Pezizomycotina</taxon>
        <taxon>Leotiomycetes</taxon>
        <taxon>Helotiales</taxon>
        <taxon>Tricladiaceae</taxon>
        <taxon>Cudoniella</taxon>
    </lineage>
</organism>
<proteinExistence type="predicted"/>
<feature type="region of interest" description="Disordered" evidence="1">
    <location>
        <begin position="194"/>
        <end position="232"/>
    </location>
</feature>
<feature type="region of interest" description="Disordered" evidence="1">
    <location>
        <begin position="148"/>
        <end position="169"/>
    </location>
</feature>
<feature type="region of interest" description="Disordered" evidence="1">
    <location>
        <begin position="1"/>
        <end position="82"/>
    </location>
</feature>
<evidence type="ECO:0000259" key="2">
    <source>
        <dbReference type="Pfam" id="PF25545"/>
    </source>
</evidence>
<feature type="compositionally biased region" description="Low complexity" evidence="1">
    <location>
        <begin position="510"/>
        <end position="521"/>
    </location>
</feature>
<dbReference type="PANTHER" id="PTHR42470">
    <property type="entry name" value="VAST DOMAIN-CONTAINING PROTEIN"/>
    <property type="match status" value="1"/>
</dbReference>
<feature type="compositionally biased region" description="Low complexity" evidence="1">
    <location>
        <begin position="544"/>
        <end position="555"/>
    </location>
</feature>
<evidence type="ECO:0000313" key="4">
    <source>
        <dbReference type="Proteomes" id="UP000566819"/>
    </source>
</evidence>
<evidence type="ECO:0000313" key="3">
    <source>
        <dbReference type="EMBL" id="KAF4628686.1"/>
    </source>
</evidence>
<dbReference type="EMBL" id="JAAMPI010000777">
    <property type="protein sequence ID" value="KAF4628686.1"/>
    <property type="molecule type" value="Genomic_DNA"/>
</dbReference>
<feature type="compositionally biased region" description="Basic and acidic residues" evidence="1">
    <location>
        <begin position="23"/>
        <end position="35"/>
    </location>
</feature>
<comment type="caution">
    <text evidence="3">The sequence shown here is derived from an EMBL/GenBank/DDBJ whole genome shotgun (WGS) entry which is preliminary data.</text>
</comment>
<dbReference type="PANTHER" id="PTHR42470:SF2">
    <property type="match status" value="1"/>
</dbReference>
<dbReference type="Pfam" id="PF25545">
    <property type="entry name" value="DUF7924"/>
    <property type="match status" value="1"/>
</dbReference>
<name>A0A8H4RH92_9HELO</name>
<dbReference type="OrthoDB" id="5132737at2759"/>
<evidence type="ECO:0000256" key="1">
    <source>
        <dbReference type="SAM" id="MobiDB-lite"/>
    </source>
</evidence>
<dbReference type="InterPro" id="IPR057684">
    <property type="entry name" value="DUF7924"/>
</dbReference>
<sequence>MAPRQAKPNIRKIRRQPLAPKDQGTRPRGIEKERPQLSPRKSILQAKDRKRKQSQEDGAPLPTSAIPQKRRRTSPQRSLIKDTIGANTAVGVSGKDINLLDYWRKEGRHSKEYFELALTTPLNAASSHRNASLNPPFEEVEQTLLEDELSLKRQRRSPEGRGIGDDTGNIEDCSAVTRWIEGKPWPKEYFEQESTMNPLLKRKSSSSSVSKKSETSDGSPVREGKNPAAKSRLYEMTLETANIYMGGGPGITDTCRTLCKSLLEVEQPLPLNSLFRDDRFEMTCDRLRNENEAKVIRDITPLLVPSVEVLYAYGEEHLKSMIDHVNQKWYGCTPIVAGPVPQPDYSAGCKATIFTKGQLRKLEPFIRGWKGTPFLATAWMYFPFLTMEVKCGNEGLNIADRQNAHSSSVAVKQVVDLYRKVSREHELHRKILSFSVSHDQEAVRIYGHYPVIDGDQTSVYRHTIRKFDITNDYGIDKWTTYIFTRNVYDIYCPIHIERLRSAVDQLPDPLSDQYQSQQSDLGVLSQPDEAESQSDIVDSQDLLQSAPSSQTSQPSFKKPRSKQL</sequence>
<dbReference type="Proteomes" id="UP000566819">
    <property type="component" value="Unassembled WGS sequence"/>
</dbReference>
<gene>
    <name evidence="3" type="ORF">G7Y89_g9464</name>
</gene>
<keyword evidence="4" id="KW-1185">Reference proteome</keyword>
<feature type="compositionally biased region" description="Polar residues" evidence="1">
    <location>
        <begin position="533"/>
        <end position="543"/>
    </location>
</feature>
<feature type="compositionally biased region" description="Basic and acidic residues" evidence="1">
    <location>
        <begin position="211"/>
        <end position="225"/>
    </location>
</feature>
<reference evidence="3 4" key="1">
    <citation type="submission" date="2020-03" db="EMBL/GenBank/DDBJ databases">
        <title>Draft Genome Sequence of Cudoniella acicularis.</title>
        <authorList>
            <person name="Buettner E."/>
            <person name="Kellner H."/>
        </authorList>
    </citation>
    <scope>NUCLEOTIDE SEQUENCE [LARGE SCALE GENOMIC DNA]</scope>
    <source>
        <strain evidence="3 4">DSM 108380</strain>
    </source>
</reference>
<feature type="domain" description="DUF7924" evidence="2">
    <location>
        <begin position="280"/>
        <end position="503"/>
    </location>
</feature>
<accession>A0A8H4RH92</accession>
<dbReference type="AlphaFoldDB" id="A0A8H4RH92"/>